<accession>A0A5M9H0A6</accession>
<proteinExistence type="predicted"/>
<evidence type="ECO:0000313" key="2">
    <source>
        <dbReference type="Proteomes" id="UP000325411"/>
    </source>
</evidence>
<reference evidence="1 2" key="1">
    <citation type="submission" date="2019-09" db="EMBL/GenBank/DDBJ databases">
        <authorList>
            <person name="Geng P."/>
            <person name="Wan X."/>
            <person name="Zhou G."/>
            <person name="Yuan Z."/>
            <person name="Hu X."/>
        </authorList>
    </citation>
    <scope>NUCLEOTIDE SEQUENCE [LARGE SCALE GENOMIC DNA]</scope>
    <source>
        <strain evidence="1 2">EFR-4</strain>
    </source>
</reference>
<evidence type="ECO:0000313" key="1">
    <source>
        <dbReference type="EMBL" id="KAA8479007.1"/>
    </source>
</evidence>
<dbReference type="AlphaFoldDB" id="A0A5M9H0A6"/>
<dbReference type="Proteomes" id="UP000325411">
    <property type="component" value="Unassembled WGS sequence"/>
</dbReference>
<protein>
    <submittedName>
        <fullName evidence="1">Uncharacterized protein</fullName>
    </submittedName>
</protein>
<dbReference type="EMBL" id="VXCE01000004">
    <property type="protein sequence ID" value="KAA8479007.1"/>
    <property type="molecule type" value="Genomic_DNA"/>
</dbReference>
<dbReference type="RefSeq" id="WP_000445730.1">
    <property type="nucleotide sequence ID" value="NZ_CP064079.1"/>
</dbReference>
<name>A0A5M9H0A6_9BACI</name>
<organism evidence="1 2">
    <name type="scientific">Bacillus paranthracis</name>
    <dbReference type="NCBI Taxonomy" id="2026186"/>
    <lineage>
        <taxon>Bacteria</taxon>
        <taxon>Bacillati</taxon>
        <taxon>Bacillota</taxon>
        <taxon>Bacilli</taxon>
        <taxon>Bacillales</taxon>
        <taxon>Bacillaceae</taxon>
        <taxon>Bacillus</taxon>
        <taxon>Bacillus cereus group</taxon>
    </lineage>
</organism>
<comment type="caution">
    <text evidence="1">The sequence shown here is derived from an EMBL/GenBank/DDBJ whole genome shotgun (WGS) entry which is preliminary data.</text>
</comment>
<gene>
    <name evidence="1" type="ORF">FYW06_09005</name>
</gene>
<sequence length="83" mass="9409">MESQLIDDVLQHGINFGKSLKKKNVNVVAVGQKLNHLQQNNQEKFIELYFELVMKVGIPVNTKLVTGDKTIIHSFLIGLSQEF</sequence>